<proteinExistence type="predicted"/>
<dbReference type="CDD" id="cd08958">
    <property type="entry name" value="FR_SDR_e"/>
    <property type="match status" value="1"/>
</dbReference>
<dbReference type="PANTHER" id="PTHR10366">
    <property type="entry name" value="NAD DEPENDENT EPIMERASE/DEHYDRATASE"/>
    <property type="match status" value="1"/>
</dbReference>
<sequence>MPGKTVAVTGANGFIATWVVKVLLERGYTVRGTTRNPDDSTKVEHLWKLPGAKEQLTLHKAHLLEDGAFDDVFAGVDGIFHIASPVIIKFDDPEKEIILPAVNGTLNVLSSAVKAGTVKRVVLTSSTFAVCVSEAALFPSQPSLVVDESWWSDEEWALKSQRWYAVSKIRAEKAAWNFMKDRKDFDMVVMNPTLVVGPILQNTLNASSGDILSFLNGTFKELPARGQPVGIVHVKDVAMAHILGYENSSANGRYNVAGEAGGQCMTWAEVADILRMLCPECPIPKRPDESGAPQYCPIITTEKIQKLGLVSTPTEEALRDCVTSLREKNWLQG</sequence>
<dbReference type="FunFam" id="3.40.50.720:FF:000085">
    <property type="entry name" value="Dihydroflavonol reductase"/>
    <property type="match status" value="1"/>
</dbReference>
<dbReference type="EMBL" id="JBJQOH010000008">
    <property type="protein sequence ID" value="KAL3675231.1"/>
    <property type="molecule type" value="Genomic_DNA"/>
</dbReference>
<accession>A0ABD3G990</accession>
<dbReference type="Proteomes" id="UP001633002">
    <property type="component" value="Unassembled WGS sequence"/>
</dbReference>
<protein>
    <recommendedName>
        <fullName evidence="2">NAD-dependent epimerase/dehydratase domain-containing protein</fullName>
    </recommendedName>
</protein>
<evidence type="ECO:0000259" key="2">
    <source>
        <dbReference type="Pfam" id="PF01370"/>
    </source>
</evidence>
<name>A0ABD3G990_9MARC</name>
<dbReference type="Pfam" id="PF01370">
    <property type="entry name" value="Epimerase"/>
    <property type="match status" value="1"/>
</dbReference>
<evidence type="ECO:0000256" key="1">
    <source>
        <dbReference type="ARBA" id="ARBA00023002"/>
    </source>
</evidence>
<dbReference type="AlphaFoldDB" id="A0ABD3G990"/>
<reference evidence="3 4" key="1">
    <citation type="submission" date="2024-09" db="EMBL/GenBank/DDBJ databases">
        <title>Chromosome-scale assembly of Riccia sorocarpa.</title>
        <authorList>
            <person name="Paukszto L."/>
        </authorList>
    </citation>
    <scope>NUCLEOTIDE SEQUENCE [LARGE SCALE GENOMIC DNA]</scope>
    <source>
        <strain evidence="3">LP-2024</strain>
        <tissue evidence="3">Aerial parts of the thallus</tissue>
    </source>
</reference>
<evidence type="ECO:0000313" key="3">
    <source>
        <dbReference type="EMBL" id="KAL3675231.1"/>
    </source>
</evidence>
<dbReference type="PANTHER" id="PTHR10366:SF852">
    <property type="entry name" value="CINNAMOYL-COA REDUCTASE CAD2"/>
    <property type="match status" value="1"/>
</dbReference>
<dbReference type="GO" id="GO:0016491">
    <property type="term" value="F:oxidoreductase activity"/>
    <property type="evidence" value="ECO:0007669"/>
    <property type="project" value="UniProtKB-KW"/>
</dbReference>
<dbReference type="InterPro" id="IPR001509">
    <property type="entry name" value="Epimerase_deHydtase"/>
</dbReference>
<evidence type="ECO:0000313" key="4">
    <source>
        <dbReference type="Proteomes" id="UP001633002"/>
    </source>
</evidence>
<dbReference type="SUPFAM" id="SSF51735">
    <property type="entry name" value="NAD(P)-binding Rossmann-fold domains"/>
    <property type="match status" value="1"/>
</dbReference>
<organism evidence="3 4">
    <name type="scientific">Riccia sorocarpa</name>
    <dbReference type="NCBI Taxonomy" id="122646"/>
    <lineage>
        <taxon>Eukaryota</taxon>
        <taxon>Viridiplantae</taxon>
        <taxon>Streptophyta</taxon>
        <taxon>Embryophyta</taxon>
        <taxon>Marchantiophyta</taxon>
        <taxon>Marchantiopsida</taxon>
        <taxon>Marchantiidae</taxon>
        <taxon>Marchantiales</taxon>
        <taxon>Ricciaceae</taxon>
        <taxon>Riccia</taxon>
    </lineage>
</organism>
<gene>
    <name evidence="3" type="ORF">R1sor_025179</name>
</gene>
<dbReference type="InterPro" id="IPR050425">
    <property type="entry name" value="NAD(P)_dehydrat-like"/>
</dbReference>
<comment type="caution">
    <text evidence="3">The sequence shown here is derived from an EMBL/GenBank/DDBJ whole genome shotgun (WGS) entry which is preliminary data.</text>
</comment>
<dbReference type="InterPro" id="IPR036291">
    <property type="entry name" value="NAD(P)-bd_dom_sf"/>
</dbReference>
<feature type="domain" description="NAD-dependent epimerase/dehydratase" evidence="2">
    <location>
        <begin position="6"/>
        <end position="257"/>
    </location>
</feature>
<dbReference type="Gene3D" id="3.40.50.720">
    <property type="entry name" value="NAD(P)-binding Rossmann-like Domain"/>
    <property type="match status" value="1"/>
</dbReference>
<keyword evidence="1" id="KW-0560">Oxidoreductase</keyword>
<keyword evidence="4" id="KW-1185">Reference proteome</keyword>